<dbReference type="EMBL" id="MGJI01000012">
    <property type="protein sequence ID" value="OGN05172.1"/>
    <property type="molecule type" value="Genomic_DNA"/>
</dbReference>
<sequence length="87" mass="9389">MMYEVFFKRCGVSKVKNQQKSSILVIRVLNRGGMILFFLACLSALLIGSGIGVAAGSRFVGFMVGSGILILCEFITLVLDGAEIIEK</sequence>
<accession>A0A1F8EWD7</accession>
<evidence type="ECO:0000256" key="1">
    <source>
        <dbReference type="SAM" id="Phobius"/>
    </source>
</evidence>
<feature type="transmembrane region" description="Helical" evidence="1">
    <location>
        <begin position="59"/>
        <end position="79"/>
    </location>
</feature>
<feature type="transmembrane region" description="Helical" evidence="1">
    <location>
        <begin position="34"/>
        <end position="53"/>
    </location>
</feature>
<protein>
    <submittedName>
        <fullName evidence="2">Uncharacterized protein</fullName>
    </submittedName>
</protein>
<gene>
    <name evidence="2" type="ORF">A2831_01670</name>
</gene>
<comment type="caution">
    <text evidence="2">The sequence shown here is derived from an EMBL/GenBank/DDBJ whole genome shotgun (WGS) entry which is preliminary data.</text>
</comment>
<evidence type="ECO:0000313" key="2">
    <source>
        <dbReference type="EMBL" id="OGN05172.1"/>
    </source>
</evidence>
<evidence type="ECO:0000313" key="3">
    <source>
        <dbReference type="Proteomes" id="UP000177507"/>
    </source>
</evidence>
<organism evidence="2 3">
    <name type="scientific">Candidatus Yanofskybacteria bacterium RIFCSPHIGHO2_01_FULL_44_17</name>
    <dbReference type="NCBI Taxonomy" id="1802668"/>
    <lineage>
        <taxon>Bacteria</taxon>
        <taxon>Candidatus Yanofskyibacteriota</taxon>
    </lineage>
</organism>
<reference evidence="2 3" key="1">
    <citation type="journal article" date="2016" name="Nat. Commun.">
        <title>Thousands of microbial genomes shed light on interconnected biogeochemical processes in an aquifer system.</title>
        <authorList>
            <person name="Anantharaman K."/>
            <person name="Brown C.T."/>
            <person name="Hug L.A."/>
            <person name="Sharon I."/>
            <person name="Castelle C.J."/>
            <person name="Probst A.J."/>
            <person name="Thomas B.C."/>
            <person name="Singh A."/>
            <person name="Wilkins M.J."/>
            <person name="Karaoz U."/>
            <person name="Brodie E.L."/>
            <person name="Williams K.H."/>
            <person name="Hubbard S.S."/>
            <person name="Banfield J.F."/>
        </authorList>
    </citation>
    <scope>NUCLEOTIDE SEQUENCE [LARGE SCALE GENOMIC DNA]</scope>
</reference>
<dbReference type="Proteomes" id="UP000177507">
    <property type="component" value="Unassembled WGS sequence"/>
</dbReference>
<dbReference type="AlphaFoldDB" id="A0A1F8EWD7"/>
<name>A0A1F8EWD7_9BACT</name>
<keyword evidence="1" id="KW-1133">Transmembrane helix</keyword>
<keyword evidence="1" id="KW-0812">Transmembrane</keyword>
<proteinExistence type="predicted"/>
<keyword evidence="1" id="KW-0472">Membrane</keyword>